<accession>A0A5E7V897</accession>
<proteinExistence type="predicted"/>
<organism evidence="1 2">
    <name type="scientific">Pseudomonas fluorescens</name>
    <dbReference type="NCBI Taxonomy" id="294"/>
    <lineage>
        <taxon>Bacteria</taxon>
        <taxon>Pseudomonadati</taxon>
        <taxon>Pseudomonadota</taxon>
        <taxon>Gammaproteobacteria</taxon>
        <taxon>Pseudomonadales</taxon>
        <taxon>Pseudomonadaceae</taxon>
        <taxon>Pseudomonas</taxon>
    </lineage>
</organism>
<evidence type="ECO:0000313" key="2">
    <source>
        <dbReference type="Proteomes" id="UP000326452"/>
    </source>
</evidence>
<evidence type="ECO:0008006" key="3">
    <source>
        <dbReference type="Google" id="ProtNLM"/>
    </source>
</evidence>
<dbReference type="RefSeq" id="WP_150694440.1">
    <property type="nucleotide sequence ID" value="NZ_CABVJC010000010.1"/>
</dbReference>
<reference evidence="1 2" key="1">
    <citation type="submission" date="2019-09" db="EMBL/GenBank/DDBJ databases">
        <authorList>
            <person name="Chandra G."/>
            <person name="Truman W A."/>
        </authorList>
    </citation>
    <scope>NUCLEOTIDE SEQUENCE [LARGE SCALE GENOMIC DNA]</scope>
    <source>
        <strain evidence="1">PS941</strain>
    </source>
</reference>
<dbReference type="Gene3D" id="1.10.720.30">
    <property type="entry name" value="SAP domain"/>
    <property type="match status" value="2"/>
</dbReference>
<protein>
    <recommendedName>
        <fullName evidence="3">HeH/LEM domain-containing protein</fullName>
    </recommendedName>
</protein>
<name>A0A5E7V897_PSEFL</name>
<dbReference type="Proteomes" id="UP000326452">
    <property type="component" value="Unassembled WGS sequence"/>
</dbReference>
<dbReference type="AlphaFoldDB" id="A0A5E7V897"/>
<gene>
    <name evidence="1" type="ORF">PS941_04899</name>
</gene>
<dbReference type="OrthoDB" id="7031873at2"/>
<sequence>MGTIQVKPWGEGQGDYVLIEESDFNSDFHELLGDASSGGDGKAKLTAAEIKAKLTAANIDFKGNASRESLQALLDDHEAAVVAVKTSLTEKGIEFAEDADLVALQALLDAAV</sequence>
<dbReference type="InterPro" id="IPR036361">
    <property type="entry name" value="SAP_dom_sf"/>
</dbReference>
<evidence type="ECO:0000313" key="1">
    <source>
        <dbReference type="EMBL" id="VVQ19951.1"/>
    </source>
</evidence>
<dbReference type="EMBL" id="CABVJC010000010">
    <property type="protein sequence ID" value="VVQ19951.1"/>
    <property type="molecule type" value="Genomic_DNA"/>
</dbReference>